<dbReference type="PROSITE" id="PS50054">
    <property type="entry name" value="TYR_PHOSPHATASE_DUAL"/>
    <property type="match status" value="1"/>
</dbReference>
<dbReference type="InterPro" id="IPR029021">
    <property type="entry name" value="Prot-tyrosine_phosphatase-like"/>
</dbReference>
<protein>
    <submittedName>
        <fullName evidence="5">Protein tyrosine phosphatase</fullName>
    </submittedName>
</protein>
<dbReference type="InterPro" id="IPR003595">
    <property type="entry name" value="Tyr_Pase_cat"/>
</dbReference>
<dbReference type="InterPro" id="IPR000340">
    <property type="entry name" value="Dual-sp_phosphatase_cat-dom"/>
</dbReference>
<sequence length="162" mass="18790">MLKNVFVKKLSGDIMEVRFVDDYVAFSRMPYEDEIGELVKEFDAFVVLVEEFELEYDLEKVKREVEVLHVPIPDFTAPSIEELKYIVKWIDEKVKEGKKVLVHCYGGSGRSGTVVVAWLMYKYKLPLKEALLEVRTLKPSAVETRDQLEVLKEFEKLLGTIV</sequence>
<dbReference type="SMART" id="SM00404">
    <property type="entry name" value="PTPc_motif"/>
    <property type="match status" value="1"/>
</dbReference>
<dbReference type="FunFam" id="3.90.190.10:FF:000157">
    <property type="entry name" value="Protein-tyrosine phosphatase"/>
    <property type="match status" value="1"/>
</dbReference>
<dbReference type="InterPro" id="IPR050561">
    <property type="entry name" value="PTP"/>
</dbReference>
<dbReference type="SMART" id="SM00195">
    <property type="entry name" value="DSPc"/>
    <property type="match status" value="1"/>
</dbReference>
<dbReference type="Proteomes" id="UP000324354">
    <property type="component" value="Chromosome"/>
</dbReference>
<dbReference type="AlphaFoldDB" id="A0A5C0XRS8"/>
<dbReference type="PROSITE" id="PS00383">
    <property type="entry name" value="TYR_PHOSPHATASE_1"/>
    <property type="match status" value="1"/>
</dbReference>
<feature type="domain" description="Tyrosine-protein phosphatase" evidence="3">
    <location>
        <begin position="16"/>
        <end position="160"/>
    </location>
</feature>
<evidence type="ECO:0000259" key="3">
    <source>
        <dbReference type="PROSITE" id="PS50054"/>
    </source>
</evidence>
<evidence type="ECO:0000256" key="2">
    <source>
        <dbReference type="ARBA" id="ARBA00022912"/>
    </source>
</evidence>
<feature type="domain" description="Tyrosine specific protein phosphatases" evidence="4">
    <location>
        <begin position="81"/>
        <end position="149"/>
    </location>
</feature>
<name>A0A5C0XRS8_PYRFU</name>
<evidence type="ECO:0000259" key="4">
    <source>
        <dbReference type="PROSITE" id="PS50056"/>
    </source>
</evidence>
<organism evidence="5 6">
    <name type="scientific">Pyrococcus furiosus (strain ATCC 43587 / DSM 3638 / JCM 8422 / Vc1)</name>
    <dbReference type="NCBI Taxonomy" id="186497"/>
    <lineage>
        <taxon>Archaea</taxon>
        <taxon>Methanobacteriati</taxon>
        <taxon>Methanobacteriota</taxon>
        <taxon>Thermococci</taxon>
        <taxon>Thermococcales</taxon>
        <taxon>Thermococcaceae</taxon>
        <taxon>Pyrococcus</taxon>
    </lineage>
</organism>
<dbReference type="OrthoDB" id="117569at2157"/>
<dbReference type="PROSITE" id="PS50056">
    <property type="entry name" value="TYR_PHOSPHATASE_2"/>
    <property type="match status" value="1"/>
</dbReference>
<dbReference type="RefSeq" id="WP_011012820.1">
    <property type="nucleotide sequence ID" value="NC_003413.1"/>
</dbReference>
<accession>A0A5C0XRS8</accession>
<reference evidence="5 6" key="1">
    <citation type="submission" date="2017-08" db="EMBL/GenBank/DDBJ databases">
        <title>Resequencing and Reannotation of the genome of Pyrococcus furiosus type strain DSM3638.</title>
        <authorList>
            <person name="Reichelt R.M."/>
            <person name="Bunk B."/>
        </authorList>
    </citation>
    <scope>NUCLEOTIDE SEQUENCE [LARGE SCALE GENOMIC DNA]</scope>
    <source>
        <strain evidence="5 6">DSM 3638</strain>
    </source>
</reference>
<evidence type="ECO:0000313" key="5">
    <source>
        <dbReference type="EMBL" id="QEK79295.1"/>
    </source>
</evidence>
<keyword evidence="2" id="KW-0904">Protein phosphatase</keyword>
<dbReference type="InterPro" id="IPR016130">
    <property type="entry name" value="Tyr_Pase_AS"/>
</dbReference>
<proteinExistence type="predicted"/>
<dbReference type="InterPro" id="IPR000387">
    <property type="entry name" value="Tyr_Pase_dom"/>
</dbReference>
<dbReference type="GeneID" id="13300609"/>
<gene>
    <name evidence="5" type="ORF">PFDSM3638_08485</name>
</gene>
<dbReference type="Gene3D" id="3.90.190.10">
    <property type="entry name" value="Protein tyrosine phosphatase superfamily"/>
    <property type="match status" value="1"/>
</dbReference>
<dbReference type="SUPFAM" id="SSF52799">
    <property type="entry name" value="(Phosphotyrosine protein) phosphatases II"/>
    <property type="match status" value="1"/>
</dbReference>
<dbReference type="PANTHER" id="PTHR23339">
    <property type="entry name" value="TYROSINE SPECIFIC PROTEIN PHOSPHATASE AND DUAL SPECIFICITY PROTEIN PHOSPHATASE"/>
    <property type="match status" value="1"/>
</dbReference>
<evidence type="ECO:0000313" key="6">
    <source>
        <dbReference type="Proteomes" id="UP000324354"/>
    </source>
</evidence>
<dbReference type="EMBL" id="CP023154">
    <property type="protein sequence ID" value="QEK79295.1"/>
    <property type="molecule type" value="Genomic_DNA"/>
</dbReference>
<dbReference type="GO" id="GO:0004721">
    <property type="term" value="F:phosphoprotein phosphatase activity"/>
    <property type="evidence" value="ECO:0007669"/>
    <property type="project" value="UniProtKB-KW"/>
</dbReference>
<keyword evidence="1" id="KW-0378">Hydrolase</keyword>
<dbReference type="GeneID" id="41713505"/>
<dbReference type="Pfam" id="PF00782">
    <property type="entry name" value="DSPc"/>
    <property type="match status" value="1"/>
</dbReference>
<dbReference type="InterPro" id="IPR020422">
    <property type="entry name" value="TYR_PHOSPHATASE_DUAL_dom"/>
</dbReference>
<evidence type="ECO:0000256" key="1">
    <source>
        <dbReference type="ARBA" id="ARBA00022801"/>
    </source>
</evidence>